<gene>
    <name evidence="1" type="ORF">J2I46_02590</name>
</gene>
<keyword evidence="1" id="KW-0489">Methyltransferase</keyword>
<dbReference type="Gene3D" id="3.40.50.150">
    <property type="entry name" value="Vaccinia Virus protein VP39"/>
    <property type="match status" value="1"/>
</dbReference>
<name>A0ABS3JBT6_9BACT</name>
<dbReference type="InterPro" id="IPR029063">
    <property type="entry name" value="SAM-dependent_MTases_sf"/>
</dbReference>
<dbReference type="GO" id="GO:0032259">
    <property type="term" value="P:methylation"/>
    <property type="evidence" value="ECO:0007669"/>
    <property type="project" value="UniProtKB-KW"/>
</dbReference>
<reference evidence="1 2" key="1">
    <citation type="submission" date="2021-03" db="EMBL/GenBank/DDBJ databases">
        <title>Fibrella sp. HMF5405 genome sequencing and assembly.</title>
        <authorList>
            <person name="Kang H."/>
            <person name="Kim H."/>
            <person name="Bae S."/>
            <person name="Joh K."/>
        </authorList>
    </citation>
    <scope>NUCLEOTIDE SEQUENCE [LARGE SCALE GENOMIC DNA]</scope>
    <source>
        <strain evidence="1 2">HMF5405</strain>
    </source>
</reference>
<proteinExistence type="predicted"/>
<evidence type="ECO:0000313" key="2">
    <source>
        <dbReference type="Proteomes" id="UP000664628"/>
    </source>
</evidence>
<evidence type="ECO:0000313" key="1">
    <source>
        <dbReference type="EMBL" id="MBO0947454.1"/>
    </source>
</evidence>
<sequence length="259" mass="29133">MIAAYFRYLWRAGNLHGLHSPFVYALYRDIIRHRHPAPPGTSPIETLRQSLLRSKQSLTVTDLGAGSRRSTGNVRAVSTMARNAQKPARYAWLLHRLALHFNAGYVLELGTSLGLTTAYLANAAAQTSGQLYSFEGCPNTATLARSHLNQLGYSDVNIVVGNLDDTLAETVATLPRIDLVFFDANHRYEPTVQYFMTCLPFIHNDTLFIFDDIHWSAGMEQAWEAIKAHPAVQVTIDLFGVGLVFFRREQPKQHFVLRF</sequence>
<dbReference type="Pfam" id="PF13578">
    <property type="entry name" value="Methyltransf_24"/>
    <property type="match status" value="1"/>
</dbReference>
<keyword evidence="1" id="KW-0808">Transferase</keyword>
<dbReference type="Proteomes" id="UP000664628">
    <property type="component" value="Unassembled WGS sequence"/>
</dbReference>
<dbReference type="GO" id="GO:0008168">
    <property type="term" value="F:methyltransferase activity"/>
    <property type="evidence" value="ECO:0007669"/>
    <property type="project" value="UniProtKB-KW"/>
</dbReference>
<comment type="caution">
    <text evidence="1">The sequence shown here is derived from an EMBL/GenBank/DDBJ whole genome shotgun (WGS) entry which is preliminary data.</text>
</comment>
<dbReference type="SUPFAM" id="SSF53335">
    <property type="entry name" value="S-adenosyl-L-methionine-dependent methyltransferases"/>
    <property type="match status" value="1"/>
</dbReference>
<dbReference type="RefSeq" id="WP_207327363.1">
    <property type="nucleotide sequence ID" value="NZ_JAFMYW010000001.1"/>
</dbReference>
<protein>
    <submittedName>
        <fullName evidence="1">Class I SAM-dependent methyltransferase</fullName>
    </submittedName>
</protein>
<dbReference type="PANTHER" id="PTHR43167">
    <property type="entry name" value="PUTATIVE (AFU_ORTHOLOGUE AFUA_6G01830)-RELATED"/>
    <property type="match status" value="1"/>
</dbReference>
<accession>A0ABS3JBT6</accession>
<organism evidence="1 2">
    <name type="scientific">Fibrella forsythiae</name>
    <dbReference type="NCBI Taxonomy" id="2817061"/>
    <lineage>
        <taxon>Bacteria</taxon>
        <taxon>Pseudomonadati</taxon>
        <taxon>Bacteroidota</taxon>
        <taxon>Cytophagia</taxon>
        <taxon>Cytophagales</taxon>
        <taxon>Spirosomataceae</taxon>
        <taxon>Fibrella</taxon>
    </lineage>
</organism>
<dbReference type="PANTHER" id="PTHR43167:SF1">
    <property type="entry name" value="PUTATIVE (AFU_ORTHOLOGUE AFUA_6G01830)-RELATED"/>
    <property type="match status" value="1"/>
</dbReference>
<dbReference type="EMBL" id="JAFMYW010000001">
    <property type="protein sequence ID" value="MBO0947454.1"/>
    <property type="molecule type" value="Genomic_DNA"/>
</dbReference>
<keyword evidence="2" id="KW-1185">Reference proteome</keyword>